<protein>
    <recommendedName>
        <fullName evidence="6">Cytochrome c domain-containing protein</fullName>
    </recommendedName>
</protein>
<evidence type="ECO:0000313" key="8">
    <source>
        <dbReference type="Proteomes" id="UP000662888"/>
    </source>
</evidence>
<reference evidence="7 8" key="1">
    <citation type="submission" date="2020-11" db="EMBL/GenBank/DDBJ databases">
        <authorList>
            <person name="Sun Q."/>
        </authorList>
    </citation>
    <scope>NUCLEOTIDE SEQUENCE [LARGE SCALE GENOMIC DNA]</scope>
    <source>
        <strain evidence="7 8">P8398</strain>
    </source>
</reference>
<evidence type="ECO:0000256" key="3">
    <source>
        <dbReference type="ARBA" id="ARBA00023004"/>
    </source>
</evidence>
<proteinExistence type="predicted"/>
<keyword evidence="1 4" id="KW-0349">Heme</keyword>
<dbReference type="InterPro" id="IPR028082">
    <property type="entry name" value="Peripla_BP_I"/>
</dbReference>
<keyword evidence="8" id="KW-1185">Reference proteome</keyword>
<keyword evidence="2 4" id="KW-0479">Metal-binding</keyword>
<evidence type="ECO:0000256" key="2">
    <source>
        <dbReference type="ARBA" id="ARBA00022723"/>
    </source>
</evidence>
<dbReference type="EMBL" id="CP065053">
    <property type="protein sequence ID" value="QPI48977.1"/>
    <property type="molecule type" value="Genomic_DNA"/>
</dbReference>
<organism evidence="7 8">
    <name type="scientific">Massilia antarctica</name>
    <dbReference type="NCBI Taxonomy" id="2765360"/>
    <lineage>
        <taxon>Bacteria</taxon>
        <taxon>Pseudomonadati</taxon>
        <taxon>Pseudomonadota</taxon>
        <taxon>Betaproteobacteria</taxon>
        <taxon>Burkholderiales</taxon>
        <taxon>Oxalobacteraceae</taxon>
        <taxon>Telluria group</taxon>
        <taxon>Massilia</taxon>
    </lineage>
</organism>
<dbReference type="InterPro" id="IPR009056">
    <property type="entry name" value="Cyt_c-like_dom"/>
</dbReference>
<feature type="domain" description="Cytochrome c" evidence="6">
    <location>
        <begin position="23"/>
        <end position="112"/>
    </location>
</feature>
<evidence type="ECO:0000256" key="4">
    <source>
        <dbReference type="PROSITE-ProRule" id="PRU00433"/>
    </source>
</evidence>
<dbReference type="Gene3D" id="1.10.760.10">
    <property type="entry name" value="Cytochrome c-like domain"/>
    <property type="match status" value="1"/>
</dbReference>
<dbReference type="Proteomes" id="UP000662888">
    <property type="component" value="Chromosome"/>
</dbReference>
<gene>
    <name evidence="7" type="ORF">IV454_26400</name>
</gene>
<evidence type="ECO:0000256" key="1">
    <source>
        <dbReference type="ARBA" id="ARBA00022617"/>
    </source>
</evidence>
<accession>A0AA49A7N7</accession>
<feature type="signal peptide" evidence="5">
    <location>
        <begin position="1"/>
        <end position="23"/>
    </location>
</feature>
<dbReference type="PROSITE" id="PS51007">
    <property type="entry name" value="CYTC"/>
    <property type="match status" value="1"/>
</dbReference>
<keyword evidence="5" id="KW-0732">Signal</keyword>
<sequence>MTSGRAMLAACLLVSGGWAGAQATVERGRAAYQSGAAACARCHGRHGEGRREGAVAAPALQRFAGQKADLDSLRLAVNDGLSAGRALHRLMPRYRFDAGALADLSAYLDVLGSEADADPGIGSDTLMIGVRLDASVVPAVQAGFARINAVGGIYGRRLVLQRDPGAAVFAILGWGRDLPPDTPSIAPGAGTGAAAFGLLPGSEAQARFMLDQALAAAPSGATLALSAAADTEPDTVRVLQARAVARGITLVPLAGSHARGNGAVAVLSLGDGAHLAGVAHKVAAVPIYALAMQAGSTVFVLAPDAARRLRLAAPAALSYPGAARPVQERLALGAVAILVEALKRSGRRLDRETFVHAIEQLRAFGVDGLPDMRFGPNRHVGAAGMLMVKVDPARRSYLPYTDVSEENGN</sequence>
<dbReference type="SUPFAM" id="SSF46626">
    <property type="entry name" value="Cytochrome c"/>
    <property type="match status" value="1"/>
</dbReference>
<keyword evidence="3 4" id="KW-0408">Iron</keyword>
<feature type="chain" id="PRO_5046925930" description="Cytochrome c domain-containing protein" evidence="5">
    <location>
        <begin position="24"/>
        <end position="409"/>
    </location>
</feature>
<dbReference type="InterPro" id="IPR036909">
    <property type="entry name" value="Cyt_c-like_dom_sf"/>
</dbReference>
<evidence type="ECO:0000256" key="5">
    <source>
        <dbReference type="SAM" id="SignalP"/>
    </source>
</evidence>
<dbReference type="RefSeq" id="WP_206088584.1">
    <property type="nucleotide sequence ID" value="NZ_CP065053.1"/>
</dbReference>
<dbReference type="Gene3D" id="3.40.50.2300">
    <property type="match status" value="1"/>
</dbReference>
<evidence type="ECO:0000313" key="7">
    <source>
        <dbReference type="EMBL" id="QPI48977.1"/>
    </source>
</evidence>
<dbReference type="SUPFAM" id="SSF53822">
    <property type="entry name" value="Periplasmic binding protein-like I"/>
    <property type="match status" value="1"/>
</dbReference>
<evidence type="ECO:0000259" key="6">
    <source>
        <dbReference type="PROSITE" id="PS51007"/>
    </source>
</evidence>
<name>A0AA49A7N7_9BURK</name>